<feature type="domain" description="Enoyl reductase (ER)" evidence="3">
    <location>
        <begin position="23"/>
        <end position="341"/>
    </location>
</feature>
<dbReference type="SUPFAM" id="SSF51735">
    <property type="entry name" value="NAD(P)-binding Rossmann-fold domains"/>
    <property type="match status" value="1"/>
</dbReference>
<dbReference type="PANTHER" id="PTHR48106:SF2">
    <property type="entry name" value="ZN2+-BINDING DEHYDROGENASE"/>
    <property type="match status" value="1"/>
</dbReference>
<dbReference type="Pfam" id="PF08240">
    <property type="entry name" value="ADH_N"/>
    <property type="match status" value="1"/>
</dbReference>
<dbReference type="InterPro" id="IPR020843">
    <property type="entry name" value="ER"/>
</dbReference>
<dbReference type="InterPro" id="IPR013149">
    <property type="entry name" value="ADH-like_C"/>
</dbReference>
<dbReference type="InterPro" id="IPR036291">
    <property type="entry name" value="NAD(P)-bd_dom_sf"/>
</dbReference>
<evidence type="ECO:0000256" key="2">
    <source>
        <dbReference type="ARBA" id="ARBA00023002"/>
    </source>
</evidence>
<dbReference type="GO" id="GO:0016651">
    <property type="term" value="F:oxidoreductase activity, acting on NAD(P)H"/>
    <property type="evidence" value="ECO:0007669"/>
    <property type="project" value="TreeGrafter"/>
</dbReference>
<keyword evidence="1" id="KW-0521">NADP</keyword>
<dbReference type="GO" id="GO:0070402">
    <property type="term" value="F:NADPH binding"/>
    <property type="evidence" value="ECO:0007669"/>
    <property type="project" value="TreeGrafter"/>
</dbReference>
<accession>A0AAW1QXV6</accession>
<dbReference type="Pfam" id="PF00107">
    <property type="entry name" value="ADH_zinc_N"/>
    <property type="match status" value="1"/>
</dbReference>
<dbReference type="CDD" id="cd05282">
    <property type="entry name" value="ETR_like"/>
    <property type="match status" value="1"/>
</dbReference>
<sequence length="346" mass="38270">MVQPRTQAQAAVAEYNKEAPAKALVIIKNSEVPQPGPGEVLVHIYIRPVNPSDIFCLQGIYGGFKPPKLPAVPGLEGVGIIEQLGEGVTDWQEGERVTAVPWPSEHGQGTWQEYVCVKAEYLVRVPKEVSDEEAAQFLVNPVTAYGFLEDFKVPRNEYLLSNAANSVLGRELIQMAQRRGTKLINVVRRREVVDELKKLGAQEVICTADEDLVARVKEITGGRGAWCAANPVGGPSSKPIHQCVRDGGTVYIFSMFGDEVVVPMYDLHFRSLHVRGFWVSEWLSTLTRKDRQAALQAVMDMIQRREVTPPPPRKLFKLDEAPAAVEEAQRKSAGGQGKVMLISYLT</sequence>
<dbReference type="EMBL" id="JALJOU010000068">
    <property type="protein sequence ID" value="KAK9826130.1"/>
    <property type="molecule type" value="Genomic_DNA"/>
</dbReference>
<proteinExistence type="predicted"/>
<dbReference type="AlphaFoldDB" id="A0AAW1QXV6"/>
<dbReference type="SMART" id="SM00829">
    <property type="entry name" value="PKS_ER"/>
    <property type="match status" value="1"/>
</dbReference>
<dbReference type="PANTHER" id="PTHR48106">
    <property type="entry name" value="QUINONE OXIDOREDUCTASE PIG3-RELATED"/>
    <property type="match status" value="1"/>
</dbReference>
<dbReference type="SUPFAM" id="SSF50129">
    <property type="entry name" value="GroES-like"/>
    <property type="match status" value="1"/>
</dbReference>
<dbReference type="InterPro" id="IPR011032">
    <property type="entry name" value="GroES-like_sf"/>
</dbReference>
<evidence type="ECO:0000313" key="5">
    <source>
        <dbReference type="Proteomes" id="UP001445335"/>
    </source>
</evidence>
<gene>
    <name evidence="4" type="ORF">WJX81_007088</name>
</gene>
<reference evidence="4 5" key="1">
    <citation type="journal article" date="2024" name="Nat. Commun.">
        <title>Phylogenomics reveals the evolutionary origins of lichenization in chlorophyte algae.</title>
        <authorList>
            <person name="Puginier C."/>
            <person name="Libourel C."/>
            <person name="Otte J."/>
            <person name="Skaloud P."/>
            <person name="Haon M."/>
            <person name="Grisel S."/>
            <person name="Petersen M."/>
            <person name="Berrin J.G."/>
            <person name="Delaux P.M."/>
            <person name="Dal Grande F."/>
            <person name="Keller J."/>
        </authorList>
    </citation>
    <scope>NUCLEOTIDE SEQUENCE [LARGE SCALE GENOMIC DNA]</scope>
    <source>
        <strain evidence="4 5">SAG 245.80</strain>
    </source>
</reference>
<keyword evidence="5" id="KW-1185">Reference proteome</keyword>
<dbReference type="InterPro" id="IPR013154">
    <property type="entry name" value="ADH-like_N"/>
</dbReference>
<evidence type="ECO:0000259" key="3">
    <source>
        <dbReference type="SMART" id="SM00829"/>
    </source>
</evidence>
<organism evidence="4 5">
    <name type="scientific">Elliptochloris bilobata</name>
    <dbReference type="NCBI Taxonomy" id="381761"/>
    <lineage>
        <taxon>Eukaryota</taxon>
        <taxon>Viridiplantae</taxon>
        <taxon>Chlorophyta</taxon>
        <taxon>core chlorophytes</taxon>
        <taxon>Trebouxiophyceae</taxon>
        <taxon>Trebouxiophyceae incertae sedis</taxon>
        <taxon>Elliptochloris clade</taxon>
        <taxon>Elliptochloris</taxon>
    </lineage>
</organism>
<dbReference type="Gene3D" id="3.40.50.720">
    <property type="entry name" value="NAD(P)-binding Rossmann-like Domain"/>
    <property type="match status" value="1"/>
</dbReference>
<keyword evidence="2" id="KW-0560">Oxidoreductase</keyword>
<dbReference type="Proteomes" id="UP001445335">
    <property type="component" value="Unassembled WGS sequence"/>
</dbReference>
<protein>
    <recommendedName>
        <fullName evidence="3">Enoyl reductase (ER) domain-containing protein</fullName>
    </recommendedName>
</protein>
<dbReference type="Gene3D" id="3.90.180.10">
    <property type="entry name" value="Medium-chain alcohol dehydrogenases, catalytic domain"/>
    <property type="match status" value="1"/>
</dbReference>
<evidence type="ECO:0000256" key="1">
    <source>
        <dbReference type="ARBA" id="ARBA00022857"/>
    </source>
</evidence>
<name>A0AAW1QXV6_9CHLO</name>
<evidence type="ECO:0000313" key="4">
    <source>
        <dbReference type="EMBL" id="KAK9826130.1"/>
    </source>
</evidence>
<comment type="caution">
    <text evidence="4">The sequence shown here is derived from an EMBL/GenBank/DDBJ whole genome shotgun (WGS) entry which is preliminary data.</text>
</comment>